<accession>A0AAJ4XB03</accession>
<dbReference type="KEGG" id="smiz:4412673_01665"/>
<keyword evidence="1" id="KW-0472">Membrane</keyword>
<keyword evidence="1" id="KW-1133">Transmembrane helix</keyword>
<dbReference type="Proteomes" id="UP000215355">
    <property type="component" value="Chromosome 1"/>
</dbReference>
<dbReference type="RefSeq" id="WP_093095676.1">
    <property type="nucleotide sequence ID" value="NZ_CP158798.1"/>
</dbReference>
<evidence type="ECO:0000256" key="1">
    <source>
        <dbReference type="SAM" id="Phobius"/>
    </source>
</evidence>
<organism evidence="2 3">
    <name type="scientific">Sphingobacterium mizutaii</name>
    <dbReference type="NCBI Taxonomy" id="1010"/>
    <lineage>
        <taxon>Bacteria</taxon>
        <taxon>Pseudomonadati</taxon>
        <taxon>Bacteroidota</taxon>
        <taxon>Sphingobacteriia</taxon>
        <taxon>Sphingobacteriales</taxon>
        <taxon>Sphingobacteriaceae</taxon>
        <taxon>Sphingobacterium</taxon>
    </lineage>
</organism>
<sequence length="95" mass="10599">MATAYLVITLTIVGMDLAGAAAVYCLYKHPFLETIKGALSKELLYHIDDVLLLHGFECVEDAQEYLMSNLFKKNVVTSLKPYIKGKPNIKIYSVS</sequence>
<evidence type="ECO:0000313" key="2">
    <source>
        <dbReference type="EMBL" id="SNV49007.1"/>
    </source>
</evidence>
<feature type="transmembrane region" description="Helical" evidence="1">
    <location>
        <begin position="6"/>
        <end position="27"/>
    </location>
</feature>
<name>A0AAJ4XB03_9SPHI</name>
<keyword evidence="1" id="KW-0812">Transmembrane</keyword>
<protein>
    <submittedName>
        <fullName evidence="2">Uncharacterized protein</fullName>
    </submittedName>
</protein>
<dbReference type="AlphaFoldDB" id="A0AAJ4XB03"/>
<reference evidence="2 3" key="1">
    <citation type="submission" date="2017-06" db="EMBL/GenBank/DDBJ databases">
        <authorList>
            <consortium name="Pathogen Informatics"/>
        </authorList>
    </citation>
    <scope>NUCLEOTIDE SEQUENCE [LARGE SCALE GENOMIC DNA]</scope>
    <source>
        <strain evidence="2 3">NCTC12149</strain>
    </source>
</reference>
<proteinExistence type="predicted"/>
<evidence type="ECO:0000313" key="3">
    <source>
        <dbReference type="Proteomes" id="UP000215355"/>
    </source>
</evidence>
<gene>
    <name evidence="2" type="ORF">SAMEA4412673_01665</name>
</gene>
<dbReference type="EMBL" id="LT906468">
    <property type="protein sequence ID" value="SNV49007.1"/>
    <property type="molecule type" value="Genomic_DNA"/>
</dbReference>